<dbReference type="AlphaFoldDB" id="A0A9Q1K651"/>
<evidence type="ECO:0000313" key="3">
    <source>
        <dbReference type="Proteomes" id="UP001153076"/>
    </source>
</evidence>
<dbReference type="InterPro" id="IPR036047">
    <property type="entry name" value="F-box-like_dom_sf"/>
</dbReference>
<proteinExistence type="predicted"/>
<feature type="domain" description="F-box" evidence="1">
    <location>
        <begin position="8"/>
        <end position="53"/>
    </location>
</feature>
<accession>A0A9Q1K651</accession>
<dbReference type="OrthoDB" id="610337at2759"/>
<dbReference type="PROSITE" id="PS50181">
    <property type="entry name" value="FBOX"/>
    <property type="match status" value="1"/>
</dbReference>
<dbReference type="Proteomes" id="UP001153076">
    <property type="component" value="Unassembled WGS sequence"/>
</dbReference>
<dbReference type="Pfam" id="PF08268">
    <property type="entry name" value="FBA_3"/>
    <property type="match status" value="1"/>
</dbReference>
<protein>
    <recommendedName>
        <fullName evidence="1">F-box domain-containing protein</fullName>
    </recommendedName>
</protein>
<dbReference type="EMBL" id="JAKOGI010000296">
    <property type="protein sequence ID" value="KAJ8437525.1"/>
    <property type="molecule type" value="Genomic_DNA"/>
</dbReference>
<dbReference type="SMART" id="SM00256">
    <property type="entry name" value="FBOX"/>
    <property type="match status" value="1"/>
</dbReference>
<evidence type="ECO:0000313" key="2">
    <source>
        <dbReference type="EMBL" id="KAJ8437525.1"/>
    </source>
</evidence>
<gene>
    <name evidence="2" type="ORF">Cgig2_027600</name>
</gene>
<comment type="caution">
    <text evidence="2">The sequence shown here is derived from an EMBL/GenBank/DDBJ whole genome shotgun (WGS) entry which is preliminary data.</text>
</comment>
<dbReference type="InterPro" id="IPR001810">
    <property type="entry name" value="F-box_dom"/>
</dbReference>
<dbReference type="PANTHER" id="PTHR31672:SF13">
    <property type="entry name" value="F-BOX PROTEIN CPR30-LIKE"/>
    <property type="match status" value="1"/>
</dbReference>
<dbReference type="InterPro" id="IPR013187">
    <property type="entry name" value="F-box-assoc_dom_typ3"/>
</dbReference>
<evidence type="ECO:0000259" key="1">
    <source>
        <dbReference type="PROSITE" id="PS50181"/>
    </source>
</evidence>
<dbReference type="PANTHER" id="PTHR31672">
    <property type="entry name" value="BNACNNG10540D PROTEIN"/>
    <property type="match status" value="1"/>
</dbReference>
<name>A0A9Q1K651_9CARY</name>
<organism evidence="2 3">
    <name type="scientific">Carnegiea gigantea</name>
    <dbReference type="NCBI Taxonomy" id="171969"/>
    <lineage>
        <taxon>Eukaryota</taxon>
        <taxon>Viridiplantae</taxon>
        <taxon>Streptophyta</taxon>
        <taxon>Embryophyta</taxon>
        <taxon>Tracheophyta</taxon>
        <taxon>Spermatophyta</taxon>
        <taxon>Magnoliopsida</taxon>
        <taxon>eudicotyledons</taxon>
        <taxon>Gunneridae</taxon>
        <taxon>Pentapetalae</taxon>
        <taxon>Caryophyllales</taxon>
        <taxon>Cactineae</taxon>
        <taxon>Cactaceae</taxon>
        <taxon>Cactoideae</taxon>
        <taxon>Echinocereeae</taxon>
        <taxon>Carnegiea</taxon>
    </lineage>
</organism>
<keyword evidence="3" id="KW-1185">Reference proteome</keyword>
<reference evidence="2" key="1">
    <citation type="submission" date="2022-04" db="EMBL/GenBank/DDBJ databases">
        <title>Carnegiea gigantea Genome sequencing and assembly v2.</title>
        <authorList>
            <person name="Copetti D."/>
            <person name="Sanderson M.J."/>
            <person name="Burquez A."/>
            <person name="Wojciechowski M.F."/>
        </authorList>
    </citation>
    <scope>NUCLEOTIDE SEQUENCE</scope>
    <source>
        <strain evidence="2">SGP5-SGP5p</strain>
        <tissue evidence="2">Aerial part</tissue>
    </source>
</reference>
<dbReference type="CDD" id="cd22157">
    <property type="entry name" value="F-box_AtFBW1-like"/>
    <property type="match status" value="1"/>
</dbReference>
<dbReference type="Pfam" id="PF00646">
    <property type="entry name" value="F-box"/>
    <property type="match status" value="1"/>
</dbReference>
<dbReference type="SUPFAM" id="SSF81383">
    <property type="entry name" value="F-box domain"/>
    <property type="match status" value="1"/>
</dbReference>
<dbReference type="Gene3D" id="1.20.1280.50">
    <property type="match status" value="1"/>
</dbReference>
<dbReference type="InterPro" id="IPR050796">
    <property type="entry name" value="SCF_F-box_component"/>
</dbReference>
<sequence>MEERQLLNESLSELPSEVIRDILCRLPIKTCQRCKLVCKDWYDIITSPHFADLRRSYSSRLVTLLLYCYLPNARLNFLMLELDKKSSIVHQMGHVRVSTDCMMKFKSKFDVPNGKLFVVNVCNGLVCLKSGKKWGCYYICNLLTSRFLMVKQVQPRFHHLYAYVLGCCPIDAKMQYDSHISRNFGDFDVDSLIYGSKQASCVGSRPMTHQFKVLRILKTRTEYVAEILTLGSDKWRQIPDAPKSSYKFQAFLNGSSHWYDHWDDECNMWAFHFGTEKFLRIPTPVEFKVRREAALAVFDSCLCFCCVYGNSYSEREVWLMKEYGAGHSWVRQLVIHVPEPLWYGPYKPLARMDDGRILISRWNSCIALYDPETRAYKEVKVNGASNIQRLEAYDADFSWMSGGVQRERSSALLYADKKMTSSASVNAGVARDIDNQNSI</sequence>